<name>A0A2S6IB71_9BACT</name>
<protein>
    <submittedName>
        <fullName evidence="1">Putative DNA-binding protein (MmcQ/YjbR family)</fullName>
    </submittedName>
</protein>
<dbReference type="AlphaFoldDB" id="A0A2S6IB71"/>
<dbReference type="SUPFAM" id="SSF142906">
    <property type="entry name" value="YjbR-like"/>
    <property type="match status" value="1"/>
</dbReference>
<dbReference type="Gene3D" id="3.90.1150.30">
    <property type="match status" value="1"/>
</dbReference>
<accession>A0A2S6IB71</accession>
<comment type="caution">
    <text evidence="1">The sequence shown here is derived from an EMBL/GenBank/DDBJ whole genome shotgun (WGS) entry which is preliminary data.</text>
</comment>
<proteinExistence type="predicted"/>
<dbReference type="Pfam" id="PF04237">
    <property type="entry name" value="YjbR"/>
    <property type="match status" value="1"/>
</dbReference>
<evidence type="ECO:0000313" key="1">
    <source>
        <dbReference type="EMBL" id="PPK88712.1"/>
    </source>
</evidence>
<sequence>MDLLTFREYCLKKPAVTETLPFGPTTLVLKVAGKMFALTGLDEADFRINLKCNPQRAIELRERHPEIMQGWHMSKAHWNTVHVEGGTLPESLVRELIDHSYDLVVAGMTKKLRAEYGL</sequence>
<dbReference type="PANTHER" id="PTHR35145">
    <property type="entry name" value="CYTOPLASMIC PROTEIN-RELATED"/>
    <property type="match status" value="1"/>
</dbReference>
<keyword evidence="1" id="KW-0238">DNA-binding</keyword>
<dbReference type="PANTHER" id="PTHR35145:SF1">
    <property type="entry name" value="CYTOPLASMIC PROTEIN"/>
    <property type="match status" value="1"/>
</dbReference>
<dbReference type="RefSeq" id="WP_104419248.1">
    <property type="nucleotide sequence ID" value="NZ_PTJC01000005.1"/>
</dbReference>
<organism evidence="1 2">
    <name type="scientific">Neolewinella xylanilytica</name>
    <dbReference type="NCBI Taxonomy" id="1514080"/>
    <lineage>
        <taxon>Bacteria</taxon>
        <taxon>Pseudomonadati</taxon>
        <taxon>Bacteroidota</taxon>
        <taxon>Saprospiria</taxon>
        <taxon>Saprospirales</taxon>
        <taxon>Lewinellaceae</taxon>
        <taxon>Neolewinella</taxon>
    </lineage>
</organism>
<dbReference type="Proteomes" id="UP000237662">
    <property type="component" value="Unassembled WGS sequence"/>
</dbReference>
<dbReference type="EMBL" id="PTJC01000005">
    <property type="protein sequence ID" value="PPK88712.1"/>
    <property type="molecule type" value="Genomic_DNA"/>
</dbReference>
<dbReference type="OrthoDB" id="9789813at2"/>
<keyword evidence="2" id="KW-1185">Reference proteome</keyword>
<dbReference type="InterPro" id="IPR038056">
    <property type="entry name" value="YjbR-like_sf"/>
</dbReference>
<dbReference type="GO" id="GO:0003677">
    <property type="term" value="F:DNA binding"/>
    <property type="evidence" value="ECO:0007669"/>
    <property type="project" value="UniProtKB-KW"/>
</dbReference>
<reference evidence="1 2" key="1">
    <citation type="submission" date="2018-02" db="EMBL/GenBank/DDBJ databases">
        <title>Genomic Encyclopedia of Archaeal and Bacterial Type Strains, Phase II (KMG-II): from individual species to whole genera.</title>
        <authorList>
            <person name="Goeker M."/>
        </authorList>
    </citation>
    <scope>NUCLEOTIDE SEQUENCE [LARGE SCALE GENOMIC DNA]</scope>
    <source>
        <strain evidence="1 2">DSM 29526</strain>
    </source>
</reference>
<gene>
    <name evidence="1" type="ORF">CLV84_1683</name>
</gene>
<evidence type="ECO:0000313" key="2">
    <source>
        <dbReference type="Proteomes" id="UP000237662"/>
    </source>
</evidence>
<dbReference type="InterPro" id="IPR058532">
    <property type="entry name" value="YjbR/MT2646/Rv2570-like"/>
</dbReference>
<dbReference type="InterPro" id="IPR007351">
    <property type="entry name" value="YjbR"/>
</dbReference>